<dbReference type="VEuPathDB" id="VectorBase:ASIS022078"/>
<evidence type="ECO:0000256" key="2">
    <source>
        <dbReference type="ARBA" id="ARBA00023140"/>
    </source>
</evidence>
<dbReference type="PANTHER" id="PTHR24096:SF353">
    <property type="entry name" value="GH16244P-RELATED"/>
    <property type="match status" value="1"/>
</dbReference>
<organism evidence="6">
    <name type="scientific">Anopheles sinensis</name>
    <name type="common">Mosquito</name>
    <dbReference type="NCBI Taxonomy" id="74873"/>
    <lineage>
        <taxon>Eukaryota</taxon>
        <taxon>Metazoa</taxon>
        <taxon>Ecdysozoa</taxon>
        <taxon>Arthropoda</taxon>
        <taxon>Hexapoda</taxon>
        <taxon>Insecta</taxon>
        <taxon>Pterygota</taxon>
        <taxon>Neoptera</taxon>
        <taxon>Endopterygota</taxon>
        <taxon>Diptera</taxon>
        <taxon>Nematocera</taxon>
        <taxon>Culicoidea</taxon>
        <taxon>Culicidae</taxon>
        <taxon>Anophelinae</taxon>
        <taxon>Anopheles</taxon>
    </lineage>
</organism>
<keyword evidence="2" id="KW-0576">Peroxisome</keyword>
<evidence type="ECO:0000256" key="1">
    <source>
        <dbReference type="ARBA" id="ARBA00004275"/>
    </source>
</evidence>
<dbReference type="VEuPathDB" id="VectorBase:ASIC009066"/>
<dbReference type="OrthoDB" id="10253869at2759"/>
<gene>
    <name evidence="6" type="ORF">ZHAS_00009066</name>
</gene>
<comment type="subcellular location">
    <subcellularLocation>
        <location evidence="1">Peroxisome</location>
    </subcellularLocation>
</comment>
<dbReference type="EMBL" id="KE525098">
    <property type="protein sequence ID" value="KFB41474.1"/>
    <property type="molecule type" value="Genomic_DNA"/>
</dbReference>
<proteinExistence type="predicted"/>
<evidence type="ECO:0000313" key="8">
    <source>
        <dbReference type="Proteomes" id="UP000030765"/>
    </source>
</evidence>
<dbReference type="GO" id="GO:0004467">
    <property type="term" value="F:long-chain fatty acid-CoA ligase activity"/>
    <property type="evidence" value="ECO:0007669"/>
    <property type="project" value="TreeGrafter"/>
</dbReference>
<dbReference type="InterPro" id="IPR000873">
    <property type="entry name" value="AMP-dep_synth/lig_dom"/>
</dbReference>
<keyword evidence="3" id="KW-0472">Membrane</keyword>
<sequence length="546" mass="60669">MSNYQATYDAASRTWEGPTVKAVFNPEASIGQVIFEVLNRSSDRLVQIDMDTGRSMTYAEFKTRMVRFAQNLTAIGVGKGDVVALANANSENLGPLVCALLSIGAPFNALSPNFNEDDMAHMLGTTKPKLVFCDANNFDVVRSAVTRMRKGITPPIYVFEDKRDDVQHAEELLKETGQEDTFMPHYLGDSRKTLAAILCSSGTSGAHKGVNLSHASLMKFEVFFTLHHPKNSPVQRVYFNFSAIYWVTGVLWLVNVLINGDVRLFTRNGFNEEQFFEAAERYNAAFVFTPPAYANAILCHPRIKTVDLRSIKFWLIGGSMVPEDLRDRVDALLPNGRSLNAFGSSECGLVATDFGARIPDAIGMLYAGIRARVIDELGNRLGVGERGEFLLKPEYPFLGYYGNKAATANSCDDEGYFRTGDIGYIDENGTLYLVDRLKDIFKYKNFHVTPSELEMLIRKIDGVQEVSVVGVPDADRVTDLPAALIVKNPGSDLDAQIVHTVIDSQVSDFKRLRGGVHFINELPKTISGKVLRREVVEIIKQRNNKH</sequence>
<dbReference type="SUPFAM" id="SSF56801">
    <property type="entry name" value="Acetyl-CoA synthetase-like"/>
    <property type="match status" value="1"/>
</dbReference>
<reference evidence="6 8" key="1">
    <citation type="journal article" date="2014" name="BMC Genomics">
        <title>Genome sequence of Anopheles sinensis provides insight into genetics basis of mosquito competence for malaria parasites.</title>
        <authorList>
            <person name="Zhou D."/>
            <person name="Zhang D."/>
            <person name="Ding G."/>
            <person name="Shi L."/>
            <person name="Hou Q."/>
            <person name="Ye Y."/>
            <person name="Xu Y."/>
            <person name="Zhou H."/>
            <person name="Xiong C."/>
            <person name="Li S."/>
            <person name="Yu J."/>
            <person name="Hong S."/>
            <person name="Yu X."/>
            <person name="Zou P."/>
            <person name="Chen C."/>
            <person name="Chang X."/>
            <person name="Wang W."/>
            <person name="Lv Y."/>
            <person name="Sun Y."/>
            <person name="Ma L."/>
            <person name="Shen B."/>
            <person name="Zhu C."/>
        </authorList>
    </citation>
    <scope>NUCLEOTIDE SEQUENCE [LARGE SCALE GENOMIC DNA]</scope>
</reference>
<dbReference type="OMA" id="PCRQETV"/>
<dbReference type="PANTHER" id="PTHR24096">
    <property type="entry name" value="LONG-CHAIN-FATTY-ACID--COA LIGASE"/>
    <property type="match status" value="1"/>
</dbReference>
<dbReference type="Gene3D" id="3.30.300.30">
    <property type="match status" value="1"/>
</dbReference>
<reference evidence="7" key="2">
    <citation type="submission" date="2020-05" db="UniProtKB">
        <authorList>
            <consortium name="EnsemblMetazoa"/>
        </authorList>
    </citation>
    <scope>IDENTIFICATION</scope>
</reference>
<dbReference type="InterPro" id="IPR042099">
    <property type="entry name" value="ANL_N_sf"/>
</dbReference>
<dbReference type="Pfam" id="PF13193">
    <property type="entry name" value="AMP-binding_C"/>
    <property type="match status" value="1"/>
</dbReference>
<feature type="domain" description="AMP-dependent synthetase/ligase" evidence="4">
    <location>
        <begin position="38"/>
        <end position="401"/>
    </location>
</feature>
<keyword evidence="3" id="KW-1133">Transmembrane helix</keyword>
<dbReference type="Proteomes" id="UP000030765">
    <property type="component" value="Unassembled WGS sequence"/>
</dbReference>
<evidence type="ECO:0000259" key="5">
    <source>
        <dbReference type="Pfam" id="PF13193"/>
    </source>
</evidence>
<evidence type="ECO:0000259" key="4">
    <source>
        <dbReference type="Pfam" id="PF00501"/>
    </source>
</evidence>
<dbReference type="FunFam" id="3.40.50.12780:FF:000025">
    <property type="entry name" value="luciferin 4-monooxygenase"/>
    <property type="match status" value="1"/>
</dbReference>
<dbReference type="GO" id="GO:0005777">
    <property type="term" value="C:peroxisome"/>
    <property type="evidence" value="ECO:0007669"/>
    <property type="project" value="UniProtKB-SubCell"/>
</dbReference>
<evidence type="ECO:0000313" key="6">
    <source>
        <dbReference type="EMBL" id="KFB41474.1"/>
    </source>
</evidence>
<keyword evidence="3" id="KW-0812">Transmembrane</keyword>
<dbReference type="Pfam" id="PF00501">
    <property type="entry name" value="AMP-binding"/>
    <property type="match status" value="1"/>
</dbReference>
<dbReference type="EMBL" id="ATLV01016628">
    <property type="status" value="NOT_ANNOTATED_CDS"/>
    <property type="molecule type" value="Genomic_DNA"/>
</dbReference>
<dbReference type="InterPro" id="IPR045851">
    <property type="entry name" value="AMP-bd_C_sf"/>
</dbReference>
<name>A0A084VU30_ANOSI</name>
<dbReference type="STRING" id="74873.A0A084VU30"/>
<protein>
    <submittedName>
        <fullName evidence="6">AGAP008545-PA-like protein</fullName>
    </submittedName>
</protein>
<feature type="domain" description="AMP-binding enzyme C-terminal" evidence="5">
    <location>
        <begin position="452"/>
        <end position="529"/>
    </location>
</feature>
<dbReference type="AlphaFoldDB" id="A0A084VU30"/>
<keyword evidence="8" id="KW-1185">Reference proteome</keyword>
<accession>A0A084VU30</accession>
<dbReference type="InterPro" id="IPR025110">
    <property type="entry name" value="AMP-bd_C"/>
</dbReference>
<dbReference type="Gene3D" id="3.40.50.12780">
    <property type="entry name" value="N-terminal domain of ligase-like"/>
    <property type="match status" value="1"/>
</dbReference>
<feature type="transmembrane region" description="Helical" evidence="3">
    <location>
        <begin position="237"/>
        <end position="258"/>
    </location>
</feature>
<dbReference type="EnsemblMetazoa" id="ASIC009066-RA">
    <property type="protein sequence ID" value="ASIC009066-PA"/>
    <property type="gene ID" value="ASIC009066"/>
</dbReference>
<evidence type="ECO:0000256" key="3">
    <source>
        <dbReference type="SAM" id="Phobius"/>
    </source>
</evidence>
<dbReference type="GO" id="GO:0046949">
    <property type="term" value="P:fatty-acyl-CoA biosynthetic process"/>
    <property type="evidence" value="ECO:0007669"/>
    <property type="project" value="TreeGrafter"/>
</dbReference>
<evidence type="ECO:0000313" key="7">
    <source>
        <dbReference type="EnsemblMetazoa" id="ASIC009066-PA"/>
    </source>
</evidence>